<feature type="region of interest" description="Disordered" evidence="1">
    <location>
        <begin position="168"/>
        <end position="189"/>
    </location>
</feature>
<dbReference type="RefSeq" id="WP_380687221.1">
    <property type="nucleotide sequence ID" value="NZ_JBHRSS010000003.1"/>
</dbReference>
<evidence type="ECO:0000256" key="1">
    <source>
        <dbReference type="SAM" id="MobiDB-lite"/>
    </source>
</evidence>
<accession>A0ABV7EKT3</accession>
<keyword evidence="4" id="KW-1185">Reference proteome</keyword>
<protein>
    <recommendedName>
        <fullName evidence="5">DUF2330 domain-containing protein</fullName>
    </recommendedName>
</protein>
<name>A0ABV7EKT3_9GAMM</name>
<feature type="chain" id="PRO_5046791156" description="DUF2330 domain-containing protein" evidence="2">
    <location>
        <begin position="21"/>
        <end position="189"/>
    </location>
</feature>
<evidence type="ECO:0000313" key="3">
    <source>
        <dbReference type="EMBL" id="MFC3103312.1"/>
    </source>
</evidence>
<evidence type="ECO:0000256" key="2">
    <source>
        <dbReference type="SAM" id="SignalP"/>
    </source>
</evidence>
<dbReference type="EMBL" id="JBHRSS010000003">
    <property type="protein sequence ID" value="MFC3103312.1"/>
    <property type="molecule type" value="Genomic_DNA"/>
</dbReference>
<organism evidence="3 4">
    <name type="scientific">Salinisphaera aquimarina</name>
    <dbReference type="NCBI Taxonomy" id="2094031"/>
    <lineage>
        <taxon>Bacteria</taxon>
        <taxon>Pseudomonadati</taxon>
        <taxon>Pseudomonadota</taxon>
        <taxon>Gammaproteobacteria</taxon>
        <taxon>Salinisphaerales</taxon>
        <taxon>Salinisphaeraceae</taxon>
        <taxon>Salinisphaera</taxon>
    </lineage>
</organism>
<evidence type="ECO:0000313" key="4">
    <source>
        <dbReference type="Proteomes" id="UP001595462"/>
    </source>
</evidence>
<comment type="caution">
    <text evidence="3">The sequence shown here is derived from an EMBL/GenBank/DDBJ whole genome shotgun (WGS) entry which is preliminary data.</text>
</comment>
<keyword evidence="2" id="KW-0732">Signal</keyword>
<evidence type="ECO:0008006" key="5">
    <source>
        <dbReference type="Google" id="ProtNLM"/>
    </source>
</evidence>
<proteinExistence type="predicted"/>
<reference evidence="4" key="1">
    <citation type="journal article" date="2019" name="Int. J. Syst. Evol. Microbiol.">
        <title>The Global Catalogue of Microorganisms (GCM) 10K type strain sequencing project: providing services to taxonomists for standard genome sequencing and annotation.</title>
        <authorList>
            <consortium name="The Broad Institute Genomics Platform"/>
            <consortium name="The Broad Institute Genome Sequencing Center for Infectious Disease"/>
            <person name="Wu L."/>
            <person name="Ma J."/>
        </authorList>
    </citation>
    <scope>NUCLEOTIDE SEQUENCE [LARGE SCALE GENOMIC DNA]</scope>
    <source>
        <strain evidence="4">KCTC 52640</strain>
    </source>
</reference>
<gene>
    <name evidence="3" type="ORF">ACFOSU_05335</name>
</gene>
<feature type="signal peptide" evidence="2">
    <location>
        <begin position="1"/>
        <end position="20"/>
    </location>
</feature>
<sequence>MRRLVVRVCLLLCAAGAAHAAPGGTERSMEVVLEPASGDVVVVADLTIGTDGSYRLRYRDAPFAPHFLSMRPFQCLPAPPRLQCHLPYPYENGRRITDVDLGDLEYDLLFLVKQADEFGVDFWNGRYYRLAWEDDAIVGVAMATDMNILASSPPEGETRPIRNNDLTAIEPSDTPYPTLRIRHARGEQQ</sequence>
<dbReference type="Proteomes" id="UP001595462">
    <property type="component" value="Unassembled WGS sequence"/>
</dbReference>